<protein>
    <recommendedName>
        <fullName evidence="3">Polyketide cyclase</fullName>
    </recommendedName>
</protein>
<evidence type="ECO:0000313" key="1">
    <source>
        <dbReference type="EMBL" id="ABW65968.1"/>
    </source>
</evidence>
<dbReference type="EMBL" id="CP000859">
    <property type="protein sequence ID" value="ABW65968.1"/>
    <property type="molecule type" value="Genomic_DNA"/>
</dbReference>
<dbReference type="HOGENOM" id="CLU_1583837_0_0_7"/>
<dbReference type="CDD" id="cd08862">
    <property type="entry name" value="SRPBCC_Smu440-like"/>
    <property type="match status" value="1"/>
</dbReference>
<dbReference type="Gene3D" id="3.30.530.20">
    <property type="match status" value="1"/>
</dbReference>
<dbReference type="AlphaFoldDB" id="A8ZSQ5"/>
<dbReference type="RefSeq" id="WP_012173587.1">
    <property type="nucleotide sequence ID" value="NC_009943.1"/>
</dbReference>
<dbReference type="InterPro" id="IPR023393">
    <property type="entry name" value="START-like_dom_sf"/>
</dbReference>
<organism evidence="1 2">
    <name type="scientific">Desulfosudis oleivorans (strain DSM 6200 / JCM 39069 / Hxd3)</name>
    <name type="common">Desulfococcus oleovorans</name>
    <dbReference type="NCBI Taxonomy" id="96561"/>
    <lineage>
        <taxon>Bacteria</taxon>
        <taxon>Pseudomonadati</taxon>
        <taxon>Thermodesulfobacteriota</taxon>
        <taxon>Desulfobacteria</taxon>
        <taxon>Desulfobacterales</taxon>
        <taxon>Desulfosudaceae</taxon>
        <taxon>Desulfosudis</taxon>
    </lineage>
</organism>
<gene>
    <name evidence="1" type="ordered locus">Dole_0158</name>
</gene>
<accession>A8ZSQ5</accession>
<dbReference type="KEGG" id="dol:Dole_0158"/>
<proteinExistence type="predicted"/>
<evidence type="ECO:0008006" key="3">
    <source>
        <dbReference type="Google" id="ProtNLM"/>
    </source>
</evidence>
<dbReference type="STRING" id="96561.Dole_0158"/>
<evidence type="ECO:0000313" key="2">
    <source>
        <dbReference type="Proteomes" id="UP000008561"/>
    </source>
</evidence>
<dbReference type="Pfam" id="PF10604">
    <property type="entry name" value="Polyketide_cyc2"/>
    <property type="match status" value="1"/>
</dbReference>
<dbReference type="Proteomes" id="UP000008561">
    <property type="component" value="Chromosome"/>
</dbReference>
<sequence>MIIKAVVQINAPRQRVWDVFADIQNWKAWNPVCRECRFEAGNALVKGACISFELNPLILPLRIAPKVTHCKPGEKVVWEGFRLGIHAVHEFYFAEKNGGVELTSIENFSGPLLIVARMIGVPSRLHALTTQLLEAIRQAAESSGAEAHPS</sequence>
<dbReference type="eggNOG" id="COG3832">
    <property type="taxonomic scope" value="Bacteria"/>
</dbReference>
<dbReference type="InterPro" id="IPR019587">
    <property type="entry name" value="Polyketide_cyclase/dehydratase"/>
</dbReference>
<dbReference type="SUPFAM" id="SSF55961">
    <property type="entry name" value="Bet v1-like"/>
    <property type="match status" value="1"/>
</dbReference>
<dbReference type="OrthoDB" id="191189at2"/>
<name>A8ZSQ5_DESOH</name>
<keyword evidence="2" id="KW-1185">Reference proteome</keyword>
<reference evidence="1 2" key="1">
    <citation type="submission" date="2007-10" db="EMBL/GenBank/DDBJ databases">
        <title>Complete sequence of Desulfococcus oleovorans Hxd3.</title>
        <authorList>
            <consortium name="US DOE Joint Genome Institute"/>
            <person name="Copeland A."/>
            <person name="Lucas S."/>
            <person name="Lapidus A."/>
            <person name="Barry K."/>
            <person name="Glavina del Rio T."/>
            <person name="Dalin E."/>
            <person name="Tice H."/>
            <person name="Pitluck S."/>
            <person name="Kiss H."/>
            <person name="Brettin T."/>
            <person name="Bruce D."/>
            <person name="Detter J.C."/>
            <person name="Han C."/>
            <person name="Schmutz J."/>
            <person name="Larimer F."/>
            <person name="Land M."/>
            <person name="Hauser L."/>
            <person name="Kyrpides N."/>
            <person name="Kim E."/>
            <person name="Wawrik B."/>
            <person name="Richardson P."/>
        </authorList>
    </citation>
    <scope>NUCLEOTIDE SEQUENCE [LARGE SCALE GENOMIC DNA]</scope>
    <source>
        <strain evidence="2">DSM 6200 / JCM 39069 / Hxd3</strain>
    </source>
</reference>